<reference evidence="1" key="2">
    <citation type="submission" date="2014-08" db="EMBL/GenBank/DDBJ databases">
        <title>Exploiting Issatchenkia orientalis SD108 for Succinic Acid Production.</title>
        <authorList>
            <person name="Xiao H."/>
            <person name="Shao Z."/>
            <person name="Jiang Y."/>
            <person name="Dole S."/>
            <person name="Zhao H."/>
        </authorList>
    </citation>
    <scope>NUCLEOTIDE SEQUENCE [LARGE SCALE GENOMIC DNA]</scope>
    <source>
        <strain evidence="1">SD108</strain>
    </source>
</reference>
<dbReference type="HOGENOM" id="CLU_130042_0_0_1"/>
<reference evidence="4" key="1">
    <citation type="journal article" date="2014" name="Microb. Cell Fact.">
        <title>Exploiting Issatchenkia orientalis SD108 for succinic acid production.</title>
        <authorList>
            <person name="Xiao H."/>
            <person name="Shao Z."/>
            <person name="Jiang Y."/>
            <person name="Dole S."/>
            <person name="Zhao H."/>
        </authorList>
    </citation>
    <scope>NUCLEOTIDE SEQUENCE [LARGE SCALE GENOMIC DNA]</scope>
    <source>
        <strain evidence="4">SD108</strain>
    </source>
</reference>
<name>A0A099P5T2_PICKU</name>
<evidence type="ECO:0000313" key="1">
    <source>
        <dbReference type="EMBL" id="KGK40378.1"/>
    </source>
</evidence>
<dbReference type="PANTHER" id="PTHR28177">
    <property type="entry name" value="ALTERED INHERITANCE OF MITOCHONDRIA PROTEIN 19, MITOCHONDRIAL"/>
    <property type="match status" value="1"/>
</dbReference>
<dbReference type="GO" id="GO:0005739">
    <property type="term" value="C:mitochondrion"/>
    <property type="evidence" value="ECO:0007669"/>
    <property type="project" value="TreeGrafter"/>
</dbReference>
<dbReference type="Proteomes" id="UP000189274">
    <property type="component" value="Unassembled WGS sequence"/>
</dbReference>
<evidence type="ECO:0000313" key="4">
    <source>
        <dbReference type="Proteomes" id="UP000029867"/>
    </source>
</evidence>
<dbReference type="Proteomes" id="UP000029867">
    <property type="component" value="Unassembled WGS sequence"/>
</dbReference>
<dbReference type="EMBL" id="JQFK01000002">
    <property type="protein sequence ID" value="KGK40378.1"/>
    <property type="molecule type" value="Genomic_DNA"/>
</dbReference>
<gene>
    <name evidence="2" type="ORF">BOH78_1602</name>
    <name evidence="3" type="ORF">CAS74_000223</name>
    <name evidence="1" type="ORF">JL09_g498</name>
</gene>
<evidence type="ECO:0000313" key="3">
    <source>
        <dbReference type="EMBL" id="OUT23852.1"/>
    </source>
</evidence>
<dbReference type="EMBL" id="MQVM01000006">
    <property type="protein sequence ID" value="ONH75460.1"/>
    <property type="molecule type" value="Genomic_DNA"/>
</dbReference>
<dbReference type="AlphaFoldDB" id="A0A099P5T2"/>
<reference evidence="3 6" key="5">
    <citation type="submission" date="2017-05" db="EMBL/GenBank/DDBJ databases">
        <title>The Genome Sequence of Candida krusei Ckrusei653.</title>
        <authorList>
            <person name="Cuomo C."/>
            <person name="Forche A."/>
            <person name="Young S."/>
            <person name="Abouelleil A."/>
            <person name="Cao P."/>
            <person name="Chapman S."/>
            <person name="Cusick C."/>
            <person name="Shea T."/>
            <person name="Nusbaum C."/>
            <person name="Birren B."/>
        </authorList>
    </citation>
    <scope>NUCLEOTIDE SEQUENCE [LARGE SCALE GENOMIC DNA]</scope>
    <source>
        <strain evidence="3 6">Ckrusei653</strain>
    </source>
</reference>
<evidence type="ECO:0000313" key="5">
    <source>
        <dbReference type="Proteomes" id="UP000189274"/>
    </source>
</evidence>
<accession>A0A099P5T2</accession>
<protein>
    <submittedName>
        <fullName evidence="2">Altered inheritance of mitochondria protein 19</fullName>
    </submittedName>
</protein>
<reference evidence="2" key="4">
    <citation type="submission" date="2017-01" db="EMBL/GenBank/DDBJ databases">
        <authorList>
            <person name="Mah S.A."/>
            <person name="Swanson W.J."/>
            <person name="Moy G.W."/>
            <person name="Vacquier V.D."/>
        </authorList>
    </citation>
    <scope>NUCLEOTIDE SEQUENCE [LARGE SCALE GENOMIC DNA]</scope>
    <source>
        <strain evidence="2">129</strain>
    </source>
</reference>
<proteinExistence type="predicted"/>
<sequence length="142" mass="15223">MSELPIDTSKAPSFVHQWGLSPAPAWAFATALAASPAFRPVLEAPQTVQSSSGLYKSAPKVVSPYPSTPQVALFTAFSALGGFMIYDNDPTNGSAVVGVWSLLYFMANVKKSMWNLKLYPKALTSLALVNSVFYGGKFLNVI</sequence>
<dbReference type="InterPro" id="IPR019419">
    <property type="entry name" value="AIM19"/>
</dbReference>
<dbReference type="VEuPathDB" id="FungiDB:C5L36_0C02190"/>
<reference evidence="5" key="3">
    <citation type="journal article" date="2017" name="Genome Announc.">
        <title>Genome sequences of Cyberlindnera fabianii 65, Pichia kudriavzevii 129, and Saccharomyces cerevisiae 131 isolated from fermented masau fruits in Zimbabwe.</title>
        <authorList>
            <person name="van Rijswijck I.M.H."/>
            <person name="Derks M.F.L."/>
            <person name="Abee T."/>
            <person name="de Ridder D."/>
            <person name="Smid E.J."/>
        </authorList>
    </citation>
    <scope>NUCLEOTIDE SEQUENCE [LARGE SCALE GENOMIC DNA]</scope>
    <source>
        <strain evidence="5">129</strain>
    </source>
</reference>
<organism evidence="1 4">
    <name type="scientific">Pichia kudriavzevii</name>
    <name type="common">Yeast</name>
    <name type="synonym">Issatchenkia orientalis</name>
    <dbReference type="NCBI Taxonomy" id="4909"/>
    <lineage>
        <taxon>Eukaryota</taxon>
        <taxon>Fungi</taxon>
        <taxon>Dikarya</taxon>
        <taxon>Ascomycota</taxon>
        <taxon>Saccharomycotina</taxon>
        <taxon>Pichiomycetes</taxon>
        <taxon>Pichiales</taxon>
        <taxon>Pichiaceae</taxon>
        <taxon>Pichia</taxon>
    </lineage>
</organism>
<dbReference type="PANTHER" id="PTHR28177:SF1">
    <property type="entry name" value="ALTERED INHERITANCE OF MITOCHONDRIA PROTEIN 19, MITOCHONDRIAL"/>
    <property type="match status" value="1"/>
</dbReference>
<dbReference type="eggNOG" id="ENOG502S412">
    <property type="taxonomic scope" value="Eukaryota"/>
</dbReference>
<comment type="caution">
    <text evidence="1">The sequence shown here is derived from an EMBL/GenBank/DDBJ whole genome shotgun (WGS) entry which is preliminary data.</text>
</comment>
<dbReference type="EMBL" id="NHMM01000001">
    <property type="protein sequence ID" value="OUT23852.1"/>
    <property type="molecule type" value="Genomic_DNA"/>
</dbReference>
<evidence type="ECO:0000313" key="2">
    <source>
        <dbReference type="EMBL" id="ONH75460.1"/>
    </source>
</evidence>
<dbReference type="Pfam" id="PF10315">
    <property type="entry name" value="Aim19"/>
    <property type="match status" value="1"/>
</dbReference>
<evidence type="ECO:0000313" key="6">
    <source>
        <dbReference type="Proteomes" id="UP000195871"/>
    </source>
</evidence>
<dbReference type="Proteomes" id="UP000195871">
    <property type="component" value="Unassembled WGS sequence"/>
</dbReference>